<dbReference type="Pfam" id="PF01753">
    <property type="entry name" value="zf-MYND"/>
    <property type="match status" value="1"/>
</dbReference>
<feature type="region of interest" description="Disordered" evidence="5">
    <location>
        <begin position="449"/>
        <end position="487"/>
    </location>
</feature>
<comment type="caution">
    <text evidence="7">The sequence shown here is derived from an EMBL/GenBank/DDBJ whole genome shotgun (WGS) entry which is preliminary data.</text>
</comment>
<keyword evidence="3" id="KW-0862">Zinc</keyword>
<evidence type="ECO:0000313" key="8">
    <source>
        <dbReference type="Proteomes" id="UP001605036"/>
    </source>
</evidence>
<proteinExistence type="predicted"/>
<feature type="domain" description="MYND-type" evidence="6">
    <location>
        <begin position="272"/>
        <end position="313"/>
    </location>
</feature>
<dbReference type="Pfam" id="PF20179">
    <property type="entry name" value="MSS51_C"/>
    <property type="match status" value="1"/>
</dbReference>
<evidence type="ECO:0000259" key="6">
    <source>
        <dbReference type="PROSITE" id="PS50865"/>
    </source>
</evidence>
<feature type="compositionally biased region" description="Polar residues" evidence="5">
    <location>
        <begin position="459"/>
        <end position="485"/>
    </location>
</feature>
<name>A0ABD1Z1Q6_9MARC</name>
<keyword evidence="1" id="KW-0479">Metal-binding</keyword>
<evidence type="ECO:0000256" key="2">
    <source>
        <dbReference type="ARBA" id="ARBA00022771"/>
    </source>
</evidence>
<keyword evidence="8" id="KW-1185">Reference proteome</keyword>
<dbReference type="SUPFAM" id="SSF144232">
    <property type="entry name" value="HIT/MYND zinc finger-like"/>
    <property type="match status" value="1"/>
</dbReference>
<keyword evidence="2 4" id="KW-0863">Zinc-finger</keyword>
<dbReference type="PROSITE" id="PS50865">
    <property type="entry name" value="ZF_MYND_2"/>
    <property type="match status" value="1"/>
</dbReference>
<gene>
    <name evidence="7" type="ORF">R1flu_009222</name>
</gene>
<dbReference type="Proteomes" id="UP001605036">
    <property type="component" value="Unassembled WGS sequence"/>
</dbReference>
<organism evidence="7 8">
    <name type="scientific">Riccia fluitans</name>
    <dbReference type="NCBI Taxonomy" id="41844"/>
    <lineage>
        <taxon>Eukaryota</taxon>
        <taxon>Viridiplantae</taxon>
        <taxon>Streptophyta</taxon>
        <taxon>Embryophyta</taxon>
        <taxon>Marchantiophyta</taxon>
        <taxon>Marchantiopsida</taxon>
        <taxon>Marchantiidae</taxon>
        <taxon>Marchantiales</taxon>
        <taxon>Ricciaceae</taxon>
        <taxon>Riccia</taxon>
    </lineage>
</organism>
<dbReference type="InterPro" id="IPR046824">
    <property type="entry name" value="Mss51-like_C"/>
</dbReference>
<sequence length="706" mass="77191">MDVHLRGIFECFQEEFGVGRGSDLLEVSGINTAFIDALFGVIAELWRCSPWRWLRSNNVLGIKVGTKADWKPRLSRQPFNCIRFSVTRNKCLVVDALRKVKDVLGTDGKPTRVIPESGILRLTLSTETDLFPDVRRMIRGLSLEVAAPGGYPGLEVISSSKSAEVGGFLNYRGPHLDELKWLIAALKAVTQVHPGLKSTVKQTRGDTFEEFNQSVEFALPTTADGYYLFDETFTLLVRVAYPPKASIDDMPRLHEGKDDLSAPELAGVSRQCVSCNKAYPPERALRCGGCKSVFYCGVVCQKKEWKGGHRDECQKYKEMMERTAELVTKNFSFTVVDFDRPCGWLEEAGLHQKGMWRRLCPCYQSCPYGHLPVGSVVGGFAHATAWGLESGNFPPDAPIVIDGRRMRGSSIGSYDSISGTADGNKIKKTSAHGSSRSICSPPVNITAAGSGEDSDGAGTVSSAGSSRGQTSASGNRGSAGSTVSSDGPVPSPLCSWLYYYNFRNLPHSSPVAVILTYPLTVYYAVTQLCASTKKILARNKEVTIHYLGPKAELDWLPAFAEIGHLLNAFHTGSIHIVMVGPEVPNSLSGEAITLGKKLRITYVQGMYQEEASSLFHPHMVMALNAGLDLSETWAGDLRLIKQLAVPTYFTDYTESCCLNAQQVLVAAELPLTMGFCSNPFRSPVRLQIPYTALPLYINGFIFGVNT</sequence>
<evidence type="ECO:0000256" key="3">
    <source>
        <dbReference type="ARBA" id="ARBA00022833"/>
    </source>
</evidence>
<dbReference type="InterPro" id="IPR002893">
    <property type="entry name" value="Znf_MYND"/>
</dbReference>
<dbReference type="PANTHER" id="PTHR47570:SF2">
    <property type="entry name" value="MYND-TYPE DOMAIN-CONTAINING PROTEIN"/>
    <property type="match status" value="1"/>
</dbReference>
<evidence type="ECO:0000256" key="1">
    <source>
        <dbReference type="ARBA" id="ARBA00022723"/>
    </source>
</evidence>
<dbReference type="Gene3D" id="6.10.140.2220">
    <property type="match status" value="1"/>
</dbReference>
<evidence type="ECO:0000256" key="4">
    <source>
        <dbReference type="PROSITE-ProRule" id="PRU00134"/>
    </source>
</evidence>
<dbReference type="EMBL" id="JBHFFA010000002">
    <property type="protein sequence ID" value="KAL2641635.1"/>
    <property type="molecule type" value="Genomic_DNA"/>
</dbReference>
<protein>
    <recommendedName>
        <fullName evidence="6">MYND-type domain-containing protein</fullName>
    </recommendedName>
</protein>
<reference evidence="7 8" key="1">
    <citation type="submission" date="2024-09" db="EMBL/GenBank/DDBJ databases">
        <title>Chromosome-scale assembly of Riccia fluitans.</title>
        <authorList>
            <person name="Paukszto L."/>
            <person name="Sawicki J."/>
            <person name="Karawczyk K."/>
            <person name="Piernik-Szablinska J."/>
            <person name="Szczecinska M."/>
            <person name="Mazdziarz M."/>
        </authorList>
    </citation>
    <scope>NUCLEOTIDE SEQUENCE [LARGE SCALE GENOMIC DNA]</scope>
    <source>
        <strain evidence="7">Rf_01</strain>
        <tissue evidence="7">Aerial parts of the thallus</tissue>
    </source>
</reference>
<evidence type="ECO:0000256" key="5">
    <source>
        <dbReference type="SAM" id="MobiDB-lite"/>
    </source>
</evidence>
<dbReference type="AlphaFoldDB" id="A0ABD1Z1Q6"/>
<dbReference type="GO" id="GO:0008270">
    <property type="term" value="F:zinc ion binding"/>
    <property type="evidence" value="ECO:0007669"/>
    <property type="project" value="UniProtKB-KW"/>
</dbReference>
<dbReference type="PROSITE" id="PS01360">
    <property type="entry name" value="ZF_MYND_1"/>
    <property type="match status" value="1"/>
</dbReference>
<accession>A0ABD1Z1Q6</accession>
<dbReference type="PANTHER" id="PTHR47570">
    <property type="entry name" value="ZINC ION BINDING PROTEIN"/>
    <property type="match status" value="1"/>
</dbReference>
<evidence type="ECO:0000313" key="7">
    <source>
        <dbReference type="EMBL" id="KAL2641635.1"/>
    </source>
</evidence>